<dbReference type="STRING" id="55188.A0A2H5PVB1"/>
<dbReference type="PRINTS" id="PR00081">
    <property type="entry name" value="GDHRDH"/>
</dbReference>
<name>A0A2H5PVB1_CITUN</name>
<dbReference type="Pfam" id="PF00106">
    <property type="entry name" value="adh_short"/>
    <property type="match status" value="1"/>
</dbReference>
<evidence type="ECO:0000256" key="7">
    <source>
        <dbReference type="RuleBase" id="RU000363"/>
    </source>
</evidence>
<keyword evidence="4" id="KW-0752">Steroid biosynthesis</keyword>
<gene>
    <name evidence="9" type="ORF">CUMW_170600</name>
</gene>
<dbReference type="PANTHER" id="PTHR43391:SF76">
    <property type="entry name" value="11-BETA-HYDROXYSTEROID DEHYDROGENASE-LIKE 2-RELATED"/>
    <property type="match status" value="1"/>
</dbReference>
<reference evidence="9 10" key="1">
    <citation type="journal article" date="2017" name="Front. Genet.">
        <title>Draft sequencing of the heterozygous diploid genome of Satsuma (Citrus unshiu Marc.) using a hybrid assembly approach.</title>
        <authorList>
            <person name="Shimizu T."/>
            <person name="Tanizawa Y."/>
            <person name="Mochizuki T."/>
            <person name="Nagasaki H."/>
            <person name="Yoshioka T."/>
            <person name="Toyoda A."/>
            <person name="Fujiyama A."/>
            <person name="Kaminuma E."/>
            <person name="Nakamura Y."/>
        </authorList>
    </citation>
    <scope>NUCLEOTIDE SEQUENCE [LARGE SCALE GENOMIC DNA]</scope>
    <source>
        <strain evidence="10">cv. Miyagawa wase</strain>
    </source>
</reference>
<evidence type="ECO:0000256" key="2">
    <source>
        <dbReference type="ARBA" id="ARBA00006484"/>
    </source>
</evidence>
<keyword evidence="6" id="KW-0560">Oxidoreductase</keyword>
<dbReference type="SUPFAM" id="SSF51735">
    <property type="entry name" value="NAD(P)-binding Rossmann-fold domains"/>
    <property type="match status" value="1"/>
</dbReference>
<sequence>MDLVNEFLNIVAPVLTIAILPSFLPLYLLFKFLHFVIRTINAEDVAGKVVLITGASSGIGKHLAYEYARRRARLVLVARRERQLREVADQAELMGSPFALAIPADVSKVDDCKHFVDVTMEHFGRLDHLVTNAGVVPMCLFEDYTDITKPAPAMDINFWGSAYGTYFAIPYLKQTKGKIIVVASAAGWLPPPRMSFYNASKAAKIALYETLRIEFGGDIGITIVTPGLIESEITGGKFLNKNGKLEVDQEIRDVSLPFTYMHDFHPFFLFYSSTYKLKTIMLYLTQPSWVGVTYYWKMLWPEIIEWCNRVLLMTGPGTSQRDTLSKKILDAANEIKEFLTPGTVPFDELKTHVDYQKYKRY</sequence>
<keyword evidence="8" id="KW-0472">Membrane</keyword>
<evidence type="ECO:0000256" key="8">
    <source>
        <dbReference type="SAM" id="Phobius"/>
    </source>
</evidence>
<evidence type="ECO:0000256" key="6">
    <source>
        <dbReference type="ARBA" id="ARBA00023002"/>
    </source>
</evidence>
<organism evidence="9 10">
    <name type="scientific">Citrus unshiu</name>
    <name type="common">Satsuma mandarin</name>
    <name type="synonym">Citrus nobilis var. unshiu</name>
    <dbReference type="NCBI Taxonomy" id="55188"/>
    <lineage>
        <taxon>Eukaryota</taxon>
        <taxon>Viridiplantae</taxon>
        <taxon>Streptophyta</taxon>
        <taxon>Embryophyta</taxon>
        <taxon>Tracheophyta</taxon>
        <taxon>Spermatophyta</taxon>
        <taxon>Magnoliopsida</taxon>
        <taxon>eudicotyledons</taxon>
        <taxon>Gunneridae</taxon>
        <taxon>Pentapetalae</taxon>
        <taxon>rosids</taxon>
        <taxon>malvids</taxon>
        <taxon>Sapindales</taxon>
        <taxon>Rutaceae</taxon>
        <taxon>Aurantioideae</taxon>
        <taxon>Citrus</taxon>
    </lineage>
</organism>
<dbReference type="InterPro" id="IPR036291">
    <property type="entry name" value="NAD(P)-bd_dom_sf"/>
</dbReference>
<accession>A0A2H5PVB1</accession>
<dbReference type="Gene3D" id="3.40.50.720">
    <property type="entry name" value="NAD(P)-binding Rossmann-like Domain"/>
    <property type="match status" value="1"/>
</dbReference>
<comment type="caution">
    <text evidence="9">The sequence shown here is derived from an EMBL/GenBank/DDBJ whole genome shotgun (WGS) entry which is preliminary data.</text>
</comment>
<evidence type="ECO:0000313" key="9">
    <source>
        <dbReference type="EMBL" id="GAY56274.1"/>
    </source>
</evidence>
<protein>
    <submittedName>
        <fullName evidence="9">Uncharacterized protein</fullName>
    </submittedName>
</protein>
<keyword evidence="4" id="KW-0444">Lipid biosynthesis</keyword>
<comment type="similarity">
    <text evidence="2 7">Belongs to the short-chain dehydrogenases/reductases (SDR) family.</text>
</comment>
<keyword evidence="8" id="KW-1133">Transmembrane helix</keyword>
<dbReference type="GO" id="GO:0016020">
    <property type="term" value="C:membrane"/>
    <property type="evidence" value="ECO:0007669"/>
    <property type="project" value="UniProtKB-SubCell"/>
</dbReference>
<evidence type="ECO:0000313" key="10">
    <source>
        <dbReference type="Proteomes" id="UP000236630"/>
    </source>
</evidence>
<evidence type="ECO:0000256" key="1">
    <source>
        <dbReference type="ARBA" id="ARBA00004606"/>
    </source>
</evidence>
<dbReference type="GO" id="GO:0005829">
    <property type="term" value="C:cytosol"/>
    <property type="evidence" value="ECO:0007669"/>
    <property type="project" value="TreeGrafter"/>
</dbReference>
<dbReference type="PRINTS" id="PR00080">
    <property type="entry name" value="SDRFAMILY"/>
</dbReference>
<evidence type="ECO:0000256" key="3">
    <source>
        <dbReference type="ARBA" id="ARBA00022857"/>
    </source>
</evidence>
<keyword evidence="4" id="KW-0443">Lipid metabolism</keyword>
<keyword evidence="3" id="KW-0521">NADP</keyword>
<keyword evidence="10" id="KW-1185">Reference proteome</keyword>
<dbReference type="EMBL" id="BDQV01000135">
    <property type="protein sequence ID" value="GAY56274.1"/>
    <property type="molecule type" value="Genomic_DNA"/>
</dbReference>
<evidence type="ECO:0000256" key="4">
    <source>
        <dbReference type="ARBA" id="ARBA00022955"/>
    </source>
</evidence>
<dbReference type="AlphaFoldDB" id="A0A2H5PVB1"/>
<feature type="transmembrane region" description="Helical" evidence="8">
    <location>
        <begin position="6"/>
        <end position="30"/>
    </location>
</feature>
<dbReference type="Proteomes" id="UP000236630">
    <property type="component" value="Unassembled WGS sequence"/>
</dbReference>
<keyword evidence="5" id="KW-0735">Signal-anchor</keyword>
<dbReference type="GO" id="GO:0006694">
    <property type="term" value="P:steroid biosynthetic process"/>
    <property type="evidence" value="ECO:0007669"/>
    <property type="project" value="UniProtKB-KW"/>
</dbReference>
<comment type="subcellular location">
    <subcellularLocation>
        <location evidence="1">Membrane</location>
        <topology evidence="1">Single-pass type II membrane protein</topology>
    </subcellularLocation>
</comment>
<dbReference type="PANTHER" id="PTHR43391">
    <property type="entry name" value="RETINOL DEHYDROGENASE-RELATED"/>
    <property type="match status" value="1"/>
</dbReference>
<dbReference type="GO" id="GO:0016491">
    <property type="term" value="F:oxidoreductase activity"/>
    <property type="evidence" value="ECO:0007669"/>
    <property type="project" value="UniProtKB-KW"/>
</dbReference>
<proteinExistence type="inferred from homology"/>
<keyword evidence="8" id="KW-0812">Transmembrane</keyword>
<dbReference type="InterPro" id="IPR002347">
    <property type="entry name" value="SDR_fam"/>
</dbReference>
<evidence type="ECO:0000256" key="5">
    <source>
        <dbReference type="ARBA" id="ARBA00022968"/>
    </source>
</evidence>